<dbReference type="PANTHER" id="PTHR43130:SF14">
    <property type="entry name" value="DJ-1_PFPI DOMAIN-CONTAINING PROTEIN"/>
    <property type="match status" value="1"/>
</dbReference>
<dbReference type="Pfam" id="PF01965">
    <property type="entry name" value="DJ-1_PfpI"/>
    <property type="match status" value="1"/>
</dbReference>
<dbReference type="InterPro" id="IPR052158">
    <property type="entry name" value="INH-QAR"/>
</dbReference>
<accession>A0A1H0GV33</accession>
<reference evidence="3" key="1">
    <citation type="submission" date="2016-10" db="EMBL/GenBank/DDBJ databases">
        <authorList>
            <person name="Varghese N."/>
            <person name="Submissions S."/>
        </authorList>
    </citation>
    <scope>NUCLEOTIDE SEQUENCE [LARGE SCALE GENOMIC DNA]</scope>
    <source>
        <strain evidence="3">CGMCC 1.10369</strain>
    </source>
</reference>
<organism evidence="2 3">
    <name type="scientific">Alkalicoccus daliensis</name>
    <dbReference type="NCBI Taxonomy" id="745820"/>
    <lineage>
        <taxon>Bacteria</taxon>
        <taxon>Bacillati</taxon>
        <taxon>Bacillota</taxon>
        <taxon>Bacilli</taxon>
        <taxon>Bacillales</taxon>
        <taxon>Bacillaceae</taxon>
        <taxon>Alkalicoccus</taxon>
    </lineage>
</organism>
<dbReference type="GO" id="GO:0006355">
    <property type="term" value="P:regulation of DNA-templated transcription"/>
    <property type="evidence" value="ECO:0007669"/>
    <property type="project" value="TreeGrafter"/>
</dbReference>
<dbReference type="STRING" id="745820.SAMN04488053_10743"/>
<dbReference type="OrthoDB" id="6382410at2"/>
<evidence type="ECO:0000313" key="3">
    <source>
        <dbReference type="Proteomes" id="UP000198778"/>
    </source>
</evidence>
<dbReference type="InterPro" id="IPR002818">
    <property type="entry name" value="DJ-1/PfpI"/>
</dbReference>
<dbReference type="SUPFAM" id="SSF52317">
    <property type="entry name" value="Class I glutamine amidotransferase-like"/>
    <property type="match status" value="1"/>
</dbReference>
<gene>
    <name evidence="2" type="ORF">SAMN04488053_10743</name>
</gene>
<name>A0A1H0GV33_9BACI</name>
<dbReference type="Gene3D" id="3.40.50.880">
    <property type="match status" value="1"/>
</dbReference>
<proteinExistence type="predicted"/>
<dbReference type="Proteomes" id="UP000198778">
    <property type="component" value="Unassembled WGS sequence"/>
</dbReference>
<dbReference type="RefSeq" id="WP_090843095.1">
    <property type="nucleotide sequence ID" value="NZ_FNIL01000007.1"/>
</dbReference>
<dbReference type="AlphaFoldDB" id="A0A1H0GV33"/>
<evidence type="ECO:0000313" key="2">
    <source>
        <dbReference type="EMBL" id="SDO10652.1"/>
    </source>
</evidence>
<feature type="domain" description="DJ-1/PfpI" evidence="1">
    <location>
        <begin position="4"/>
        <end position="175"/>
    </location>
</feature>
<dbReference type="EMBL" id="FNIL01000007">
    <property type="protein sequence ID" value="SDO10652.1"/>
    <property type="molecule type" value="Genomic_DNA"/>
</dbReference>
<sequence>MKKKTVGIYLFDEVEVLDFAGPYEVFSAAELEDGTKPFQVVTLSETGGLIAARNGLRVETEKAMQAAPELDILIIPGGYGATSAEIHKKDVISFIQAQEKKTDMIASVCTGSYLLAEAGLLNGRKAATHWKDIEEMEKKYPEVQMKRNVKFVDEGHILTSAGISAGIELSLHMVKKVLGEEVMKNTAKHMEYDMQTSEN</sequence>
<keyword evidence="3" id="KW-1185">Reference proteome</keyword>
<dbReference type="PANTHER" id="PTHR43130">
    <property type="entry name" value="ARAC-FAMILY TRANSCRIPTIONAL REGULATOR"/>
    <property type="match status" value="1"/>
</dbReference>
<protein>
    <submittedName>
        <fullName evidence="2">DJ-1/PfpI family protein</fullName>
    </submittedName>
</protein>
<evidence type="ECO:0000259" key="1">
    <source>
        <dbReference type="Pfam" id="PF01965"/>
    </source>
</evidence>
<dbReference type="InterPro" id="IPR029062">
    <property type="entry name" value="Class_I_gatase-like"/>
</dbReference>
<dbReference type="CDD" id="cd03139">
    <property type="entry name" value="GATase1_PfpI_2"/>
    <property type="match status" value="1"/>
</dbReference>